<dbReference type="PANTHER" id="PTHR35394">
    <property type="entry name" value="DUF3176 DOMAIN-CONTAINING PROTEIN"/>
    <property type="match status" value="1"/>
</dbReference>
<organism evidence="2 3">
    <name type="scientific">Fonsecaea multimorphosa CBS 102226</name>
    <dbReference type="NCBI Taxonomy" id="1442371"/>
    <lineage>
        <taxon>Eukaryota</taxon>
        <taxon>Fungi</taxon>
        <taxon>Dikarya</taxon>
        <taxon>Ascomycota</taxon>
        <taxon>Pezizomycotina</taxon>
        <taxon>Eurotiomycetes</taxon>
        <taxon>Chaetothyriomycetidae</taxon>
        <taxon>Chaetothyriales</taxon>
        <taxon>Herpotrichiellaceae</taxon>
        <taxon>Fonsecaea</taxon>
    </lineage>
</organism>
<dbReference type="OrthoDB" id="5242705at2759"/>
<dbReference type="RefSeq" id="XP_016634720.1">
    <property type="nucleotide sequence ID" value="XM_016773774.1"/>
</dbReference>
<proteinExistence type="predicted"/>
<dbReference type="VEuPathDB" id="FungiDB:Z520_03261"/>
<dbReference type="AlphaFoldDB" id="A0A0D2K436"/>
<reference evidence="2 3" key="1">
    <citation type="submission" date="2015-01" db="EMBL/GenBank/DDBJ databases">
        <title>The Genome Sequence of Fonsecaea multimorphosa CBS 102226.</title>
        <authorList>
            <consortium name="The Broad Institute Genomics Platform"/>
            <person name="Cuomo C."/>
            <person name="de Hoog S."/>
            <person name="Gorbushina A."/>
            <person name="Stielow B."/>
            <person name="Teixiera M."/>
            <person name="Abouelleil A."/>
            <person name="Chapman S.B."/>
            <person name="Priest M."/>
            <person name="Young S.K."/>
            <person name="Wortman J."/>
            <person name="Nusbaum C."/>
            <person name="Birren B."/>
        </authorList>
    </citation>
    <scope>NUCLEOTIDE SEQUENCE [LARGE SCALE GENOMIC DNA]</scope>
    <source>
        <strain evidence="2 3">CBS 102226</strain>
    </source>
</reference>
<keyword evidence="1" id="KW-0812">Transmembrane</keyword>
<name>A0A0D2K436_9EURO</name>
<gene>
    <name evidence="2" type="ORF">Z520_03261</name>
</gene>
<evidence type="ECO:0000256" key="1">
    <source>
        <dbReference type="SAM" id="Phobius"/>
    </source>
</evidence>
<evidence type="ECO:0000313" key="3">
    <source>
        <dbReference type="Proteomes" id="UP000053411"/>
    </source>
</evidence>
<protein>
    <submittedName>
        <fullName evidence="2">Uncharacterized protein</fullName>
    </submittedName>
</protein>
<keyword evidence="1" id="KW-1133">Transmembrane helix</keyword>
<keyword evidence="1" id="KW-0472">Membrane</keyword>
<feature type="transmembrane region" description="Helical" evidence="1">
    <location>
        <begin position="51"/>
        <end position="74"/>
    </location>
</feature>
<dbReference type="STRING" id="1442371.A0A0D2K436"/>
<dbReference type="PANTHER" id="PTHR35394:SF5">
    <property type="entry name" value="DUF3176 DOMAIN-CONTAINING PROTEIN"/>
    <property type="match status" value="1"/>
</dbReference>
<keyword evidence="3" id="KW-1185">Reference proteome</keyword>
<accession>A0A0D2K436</accession>
<dbReference type="Proteomes" id="UP000053411">
    <property type="component" value="Unassembled WGS sequence"/>
</dbReference>
<evidence type="ECO:0000313" key="2">
    <source>
        <dbReference type="EMBL" id="KIY00598.1"/>
    </source>
</evidence>
<sequence>MAKAITKTFRDASYAVAQQSAPNASLADVEKAAGAVAGQASTSTNFVRVHWYWISLPALVWGLAASIWLSTAIVTRKVGVPRWQNNPLPLLFLYTGGEKAQDQQETPADTADRKGIRVSAAACMTRASGIRTRLVIRDNEAELI</sequence>
<dbReference type="GeneID" id="27709007"/>
<dbReference type="EMBL" id="KN848066">
    <property type="protein sequence ID" value="KIY00598.1"/>
    <property type="molecule type" value="Genomic_DNA"/>
</dbReference>